<gene>
    <name evidence="2" type="ORF">GCM10017771_68070</name>
</gene>
<dbReference type="Proteomes" id="UP000603227">
    <property type="component" value="Unassembled WGS sequence"/>
</dbReference>
<organism evidence="2 3">
    <name type="scientific">Streptomyces capitiformicae</name>
    <dbReference type="NCBI Taxonomy" id="2014920"/>
    <lineage>
        <taxon>Bacteria</taxon>
        <taxon>Bacillati</taxon>
        <taxon>Actinomycetota</taxon>
        <taxon>Actinomycetes</taxon>
        <taxon>Kitasatosporales</taxon>
        <taxon>Streptomycetaceae</taxon>
        <taxon>Streptomyces</taxon>
    </lineage>
</organism>
<feature type="region of interest" description="Disordered" evidence="1">
    <location>
        <begin position="37"/>
        <end position="68"/>
    </location>
</feature>
<sequence>MKSNRQIVADAIAAWAADVHSRAASVEAVACGGDGSLTEAEGATTESSVPQRVGQGGTTSIGDTGGEP</sequence>
<dbReference type="EMBL" id="BNAT01000031">
    <property type="protein sequence ID" value="GHE47303.1"/>
    <property type="molecule type" value="Genomic_DNA"/>
</dbReference>
<reference evidence="2" key="2">
    <citation type="submission" date="2020-09" db="EMBL/GenBank/DDBJ databases">
        <authorList>
            <person name="Sun Q."/>
            <person name="Zhou Y."/>
        </authorList>
    </citation>
    <scope>NUCLEOTIDE SEQUENCE</scope>
    <source>
        <strain evidence="2">CGMCC 4.7403</strain>
    </source>
</reference>
<name>A0A918ZEI1_9ACTN</name>
<comment type="caution">
    <text evidence="2">The sequence shown here is derived from an EMBL/GenBank/DDBJ whole genome shotgun (WGS) entry which is preliminary data.</text>
</comment>
<proteinExistence type="predicted"/>
<evidence type="ECO:0000313" key="2">
    <source>
        <dbReference type="EMBL" id="GHE47303.1"/>
    </source>
</evidence>
<keyword evidence="3" id="KW-1185">Reference proteome</keyword>
<dbReference type="AlphaFoldDB" id="A0A918ZEI1"/>
<feature type="compositionally biased region" description="Gly residues" evidence="1">
    <location>
        <begin position="54"/>
        <end position="68"/>
    </location>
</feature>
<accession>A0A918ZEI1</accession>
<dbReference type="RefSeq" id="WP_189786391.1">
    <property type="nucleotide sequence ID" value="NZ_BNAT01000031.1"/>
</dbReference>
<reference evidence="2" key="1">
    <citation type="journal article" date="2014" name="Int. J. Syst. Evol. Microbiol.">
        <title>Complete genome sequence of Corynebacterium casei LMG S-19264T (=DSM 44701T), isolated from a smear-ripened cheese.</title>
        <authorList>
            <consortium name="US DOE Joint Genome Institute (JGI-PGF)"/>
            <person name="Walter F."/>
            <person name="Albersmeier A."/>
            <person name="Kalinowski J."/>
            <person name="Ruckert C."/>
        </authorList>
    </citation>
    <scope>NUCLEOTIDE SEQUENCE</scope>
    <source>
        <strain evidence="2">CGMCC 4.7403</strain>
    </source>
</reference>
<protein>
    <submittedName>
        <fullName evidence="2">Uncharacterized protein</fullName>
    </submittedName>
</protein>
<evidence type="ECO:0000256" key="1">
    <source>
        <dbReference type="SAM" id="MobiDB-lite"/>
    </source>
</evidence>
<evidence type="ECO:0000313" key="3">
    <source>
        <dbReference type="Proteomes" id="UP000603227"/>
    </source>
</evidence>